<reference evidence="11" key="1">
    <citation type="submission" date="2018-11" db="EMBL/GenBank/DDBJ databases">
        <title>Genome sequencing of a novel mesophilic and cellulolytic organism within the genus Hungateiclostridium.</title>
        <authorList>
            <person name="Rettenmaier R."/>
            <person name="Liebl W."/>
            <person name="Zverlov V."/>
        </authorList>
    </citation>
    <scope>NUCLEOTIDE SEQUENCE [LARGE SCALE GENOMIC DNA]</scope>
    <source>
        <strain evidence="11">N2K1</strain>
    </source>
</reference>
<accession>A0A4Q0I6I4</accession>
<feature type="domain" description="ABC transporter" evidence="9">
    <location>
        <begin position="6"/>
        <end position="236"/>
    </location>
</feature>
<keyword evidence="5" id="KW-0547">Nucleotide-binding</keyword>
<dbReference type="OrthoDB" id="9784332at2"/>
<keyword evidence="8" id="KW-0472">Membrane</keyword>
<dbReference type="InterPro" id="IPR027417">
    <property type="entry name" value="P-loop_NTPase"/>
</dbReference>
<dbReference type="GO" id="GO:0016887">
    <property type="term" value="F:ATP hydrolysis activity"/>
    <property type="evidence" value="ECO:0007669"/>
    <property type="project" value="InterPro"/>
</dbReference>
<protein>
    <submittedName>
        <fullName evidence="10">ABC transporter ATP-binding protein</fullName>
    </submittedName>
</protein>
<dbReference type="SUPFAM" id="SSF52540">
    <property type="entry name" value="P-loop containing nucleoside triphosphate hydrolases"/>
    <property type="match status" value="1"/>
</dbReference>
<dbReference type="SMART" id="SM00382">
    <property type="entry name" value="AAA"/>
    <property type="match status" value="1"/>
</dbReference>
<dbReference type="FunFam" id="3.40.50.300:FF:000224">
    <property type="entry name" value="Energy-coupling factor transporter ATP-binding protein EcfA"/>
    <property type="match status" value="1"/>
</dbReference>
<evidence type="ECO:0000256" key="4">
    <source>
        <dbReference type="ARBA" id="ARBA00022475"/>
    </source>
</evidence>
<dbReference type="GO" id="GO:0042626">
    <property type="term" value="F:ATPase-coupled transmembrane transporter activity"/>
    <property type="evidence" value="ECO:0007669"/>
    <property type="project" value="TreeGrafter"/>
</dbReference>
<keyword evidence="6 10" id="KW-0067">ATP-binding</keyword>
<organism evidence="10 11">
    <name type="scientific">Acetivibrio mesophilus</name>
    <dbReference type="NCBI Taxonomy" id="2487273"/>
    <lineage>
        <taxon>Bacteria</taxon>
        <taxon>Bacillati</taxon>
        <taxon>Bacillota</taxon>
        <taxon>Clostridia</taxon>
        <taxon>Eubacteriales</taxon>
        <taxon>Oscillospiraceae</taxon>
        <taxon>Acetivibrio</taxon>
    </lineage>
</organism>
<gene>
    <name evidence="10" type="ORF">EFD62_11815</name>
</gene>
<evidence type="ECO:0000313" key="11">
    <source>
        <dbReference type="Proteomes" id="UP000289166"/>
    </source>
</evidence>
<keyword evidence="11" id="KW-1185">Reference proteome</keyword>
<keyword evidence="7" id="KW-1278">Translocase</keyword>
<dbReference type="Gene3D" id="3.40.50.300">
    <property type="entry name" value="P-loop containing nucleotide triphosphate hydrolases"/>
    <property type="match status" value="1"/>
</dbReference>
<dbReference type="GO" id="GO:0043190">
    <property type="term" value="C:ATP-binding cassette (ABC) transporter complex"/>
    <property type="evidence" value="ECO:0007669"/>
    <property type="project" value="TreeGrafter"/>
</dbReference>
<dbReference type="CDD" id="cd03225">
    <property type="entry name" value="ABC_cobalt_CbiO_domain1"/>
    <property type="match status" value="1"/>
</dbReference>
<dbReference type="GO" id="GO:0005524">
    <property type="term" value="F:ATP binding"/>
    <property type="evidence" value="ECO:0007669"/>
    <property type="project" value="UniProtKB-KW"/>
</dbReference>
<evidence type="ECO:0000256" key="2">
    <source>
        <dbReference type="ARBA" id="ARBA00005417"/>
    </source>
</evidence>
<dbReference type="PANTHER" id="PTHR43553">
    <property type="entry name" value="HEAVY METAL TRANSPORTER"/>
    <property type="match status" value="1"/>
</dbReference>
<dbReference type="Pfam" id="PF00005">
    <property type="entry name" value="ABC_tran"/>
    <property type="match status" value="1"/>
</dbReference>
<dbReference type="InterPro" id="IPR015856">
    <property type="entry name" value="ABC_transpr_CbiO/EcfA_su"/>
</dbReference>
<evidence type="ECO:0000256" key="5">
    <source>
        <dbReference type="ARBA" id="ARBA00022741"/>
    </source>
</evidence>
<dbReference type="InterPro" id="IPR017871">
    <property type="entry name" value="ABC_transporter-like_CS"/>
</dbReference>
<dbReference type="AlphaFoldDB" id="A0A4Q0I6I4"/>
<keyword evidence="3" id="KW-0813">Transport</keyword>
<dbReference type="InterPro" id="IPR050095">
    <property type="entry name" value="ECF_ABC_transporter_ATP-bd"/>
</dbReference>
<dbReference type="InterPro" id="IPR003593">
    <property type="entry name" value="AAA+_ATPase"/>
</dbReference>
<evidence type="ECO:0000259" key="9">
    <source>
        <dbReference type="PROSITE" id="PS50893"/>
    </source>
</evidence>
<dbReference type="RefSeq" id="WP_128706178.1">
    <property type="nucleotide sequence ID" value="NZ_RLII01000016.1"/>
</dbReference>
<dbReference type="Proteomes" id="UP000289166">
    <property type="component" value="Unassembled WGS sequence"/>
</dbReference>
<proteinExistence type="inferred from homology"/>
<evidence type="ECO:0000256" key="6">
    <source>
        <dbReference type="ARBA" id="ARBA00022840"/>
    </source>
</evidence>
<dbReference type="PROSITE" id="PS50893">
    <property type="entry name" value="ABC_TRANSPORTER_2"/>
    <property type="match status" value="1"/>
</dbReference>
<name>A0A4Q0I6I4_9FIRM</name>
<evidence type="ECO:0000256" key="1">
    <source>
        <dbReference type="ARBA" id="ARBA00004202"/>
    </source>
</evidence>
<evidence type="ECO:0000256" key="8">
    <source>
        <dbReference type="ARBA" id="ARBA00023136"/>
    </source>
</evidence>
<dbReference type="InterPro" id="IPR003439">
    <property type="entry name" value="ABC_transporter-like_ATP-bd"/>
</dbReference>
<evidence type="ECO:0000256" key="3">
    <source>
        <dbReference type="ARBA" id="ARBA00022448"/>
    </source>
</evidence>
<sequence length="254" mass="28104">MSHHKLEVKNLSFTYPDGHKAINEMSFIIHHGESVGIVGENGAGKSTLLLLLMGVLFPSQGEVMVGDVHVTKKTLPLIRQRLGMVFQDPDDQLFMTTVYDDVAFGPRNYRLDEKEVENRVMQSLDMVGISHLKDRAPYKLSGGEKRAAAIATVLSMQPDVLIMDEPTSSLDPKSRRRVMELLKGFEHTKIITSHDLDMVFEICKRTIVIKAGKIAADGLTSEILADEELMDACGLEVPLALQSCPVCGSKKKNI</sequence>
<dbReference type="EMBL" id="RLII01000016">
    <property type="protein sequence ID" value="RXE58572.1"/>
    <property type="molecule type" value="Genomic_DNA"/>
</dbReference>
<comment type="similarity">
    <text evidence="2">Belongs to the ABC transporter superfamily.</text>
</comment>
<evidence type="ECO:0000313" key="10">
    <source>
        <dbReference type="EMBL" id="RXE58572.1"/>
    </source>
</evidence>
<dbReference type="PROSITE" id="PS00211">
    <property type="entry name" value="ABC_TRANSPORTER_1"/>
    <property type="match status" value="1"/>
</dbReference>
<evidence type="ECO:0000256" key="7">
    <source>
        <dbReference type="ARBA" id="ARBA00022967"/>
    </source>
</evidence>
<comment type="subcellular location">
    <subcellularLocation>
        <location evidence="1">Cell membrane</location>
        <topology evidence="1">Peripheral membrane protein</topology>
    </subcellularLocation>
</comment>
<keyword evidence="4" id="KW-1003">Cell membrane</keyword>
<dbReference type="PANTHER" id="PTHR43553:SF24">
    <property type="entry name" value="ENERGY-COUPLING FACTOR TRANSPORTER ATP-BINDING PROTEIN ECFA1"/>
    <property type="match status" value="1"/>
</dbReference>
<comment type="caution">
    <text evidence="10">The sequence shown here is derived from an EMBL/GenBank/DDBJ whole genome shotgun (WGS) entry which is preliminary data.</text>
</comment>